<proteinExistence type="predicted"/>
<evidence type="ECO:0000256" key="1">
    <source>
        <dbReference type="SAM" id="MobiDB-lite"/>
    </source>
</evidence>
<evidence type="ECO:0000313" key="4">
    <source>
        <dbReference type="Proteomes" id="UP000182762"/>
    </source>
</evidence>
<gene>
    <name evidence="3" type="ORF">SAMN02745910_04685</name>
</gene>
<organism evidence="3 4">
    <name type="scientific">Priestia endophytica DSM 13796</name>
    <dbReference type="NCBI Taxonomy" id="1121089"/>
    <lineage>
        <taxon>Bacteria</taxon>
        <taxon>Bacillati</taxon>
        <taxon>Bacillota</taxon>
        <taxon>Bacilli</taxon>
        <taxon>Bacillales</taxon>
        <taxon>Bacillaceae</taxon>
        <taxon>Priestia</taxon>
    </lineage>
</organism>
<sequence>MLSIQEKEVIETLSRLLNQQKKQNLQMKKEKEEKVKIARKRNRDHRGRFLPEQLKPLKEEESYSNSDRGRDVRIVKIKGSHNSYEIKEKEVSIVADVLLMVPIVYLIWVWLF</sequence>
<keyword evidence="2" id="KW-1133">Transmembrane helix</keyword>
<feature type="compositionally biased region" description="Basic and acidic residues" evidence="1">
    <location>
        <begin position="55"/>
        <end position="66"/>
    </location>
</feature>
<keyword evidence="2" id="KW-0472">Membrane</keyword>
<evidence type="ECO:0000256" key="2">
    <source>
        <dbReference type="SAM" id="Phobius"/>
    </source>
</evidence>
<dbReference type="GeneID" id="93713839"/>
<feature type="region of interest" description="Disordered" evidence="1">
    <location>
        <begin position="28"/>
        <end position="66"/>
    </location>
</feature>
<reference evidence="3 4" key="1">
    <citation type="submission" date="2016-10" db="EMBL/GenBank/DDBJ databases">
        <authorList>
            <person name="Varghese N."/>
            <person name="Submissions S."/>
        </authorList>
    </citation>
    <scope>NUCLEOTIDE SEQUENCE [LARGE SCALE GENOMIC DNA]</scope>
    <source>
        <strain evidence="3 4">DSM 13796</strain>
    </source>
</reference>
<dbReference type="RefSeq" id="WP_139210441.1">
    <property type="nucleotide sequence ID" value="NZ_FOXX01000019.1"/>
</dbReference>
<name>A0A1I6C0B4_9BACI</name>
<accession>A0A1I6C0B4</accession>
<feature type="compositionally biased region" description="Basic residues" evidence="1">
    <location>
        <begin position="37"/>
        <end position="48"/>
    </location>
</feature>
<comment type="caution">
    <text evidence="3">The sequence shown here is derived from an EMBL/GenBank/DDBJ whole genome shotgun (WGS) entry which is preliminary data.</text>
</comment>
<dbReference type="Proteomes" id="UP000182762">
    <property type="component" value="Unassembled WGS sequence"/>
</dbReference>
<protein>
    <submittedName>
        <fullName evidence="3">Uncharacterized protein</fullName>
    </submittedName>
</protein>
<evidence type="ECO:0000313" key="3">
    <source>
        <dbReference type="EMBL" id="SFQ86628.1"/>
    </source>
</evidence>
<keyword evidence="4" id="KW-1185">Reference proteome</keyword>
<dbReference type="EMBL" id="FOXX01000019">
    <property type="protein sequence ID" value="SFQ86628.1"/>
    <property type="molecule type" value="Genomic_DNA"/>
</dbReference>
<feature type="transmembrane region" description="Helical" evidence="2">
    <location>
        <begin position="91"/>
        <end position="111"/>
    </location>
</feature>
<keyword evidence="2" id="KW-0812">Transmembrane</keyword>